<evidence type="ECO:0000313" key="7">
    <source>
        <dbReference type="EMBL" id="MDQ0478553.1"/>
    </source>
</evidence>
<dbReference type="PANTHER" id="PTHR43525">
    <property type="entry name" value="PROTEIN MALY"/>
    <property type="match status" value="1"/>
</dbReference>
<comment type="cofactor">
    <cofactor evidence="1">
        <name>pyridoxal 5'-phosphate</name>
        <dbReference type="ChEBI" id="CHEBI:597326"/>
    </cofactor>
</comment>
<dbReference type="EC" id="4.4.1.13" evidence="2"/>
<dbReference type="InterPro" id="IPR015422">
    <property type="entry name" value="PyrdxlP-dep_Trfase_small"/>
</dbReference>
<protein>
    <recommendedName>
        <fullName evidence="2">cysteine-S-conjugate beta-lyase</fullName>
        <ecNumber evidence="2">4.4.1.13</ecNumber>
    </recommendedName>
</protein>
<dbReference type="NCBIfam" id="TIGR04350">
    <property type="entry name" value="C_S_lyase_PatB"/>
    <property type="match status" value="1"/>
</dbReference>
<evidence type="ECO:0000259" key="6">
    <source>
        <dbReference type="Pfam" id="PF00155"/>
    </source>
</evidence>
<accession>A0ABU0JQV2</accession>
<dbReference type="InterPro" id="IPR027619">
    <property type="entry name" value="C-S_lyase_PatB-like"/>
</dbReference>
<evidence type="ECO:0000256" key="2">
    <source>
        <dbReference type="ARBA" id="ARBA00012224"/>
    </source>
</evidence>
<dbReference type="InterPro" id="IPR015421">
    <property type="entry name" value="PyrdxlP-dep_Trfase_major"/>
</dbReference>
<dbReference type="SUPFAM" id="SSF53383">
    <property type="entry name" value="PLP-dependent transferases"/>
    <property type="match status" value="1"/>
</dbReference>
<dbReference type="InterPro" id="IPR015424">
    <property type="entry name" value="PyrdxlP-dep_Trfase"/>
</dbReference>
<name>A0ABU0JQV2_HATLI</name>
<dbReference type="Proteomes" id="UP001224418">
    <property type="component" value="Unassembled WGS sequence"/>
</dbReference>
<keyword evidence="3" id="KW-0663">Pyridoxal phosphate</keyword>
<comment type="similarity">
    <text evidence="5">Belongs to the class-II pyridoxal-phosphate-dependent aminotransferase family. MalY/PatB cystathionine beta-lyase subfamily.</text>
</comment>
<dbReference type="Pfam" id="PF00155">
    <property type="entry name" value="Aminotran_1_2"/>
    <property type="match status" value="1"/>
</dbReference>
<evidence type="ECO:0000256" key="1">
    <source>
        <dbReference type="ARBA" id="ARBA00001933"/>
    </source>
</evidence>
<dbReference type="Gene3D" id="3.90.1150.10">
    <property type="entry name" value="Aspartate Aminotransferase, domain 1"/>
    <property type="match status" value="1"/>
</dbReference>
<evidence type="ECO:0000256" key="5">
    <source>
        <dbReference type="ARBA" id="ARBA00037974"/>
    </source>
</evidence>
<dbReference type="InterPro" id="IPR051798">
    <property type="entry name" value="Class-II_PLP-Dep_Aminotrans"/>
</dbReference>
<dbReference type="EMBL" id="JAUSWN010000001">
    <property type="protein sequence ID" value="MDQ0478553.1"/>
    <property type="molecule type" value="Genomic_DNA"/>
</dbReference>
<sequence length="384" mass="44439">MYDFDQEVIRKGTNSSKWDSINTKEDLISMSVADMDFKCGDFINNVIEKKLSEGVYGYSIIPDSYYEAIISWNTKRYNFNIKKEEILFTPSVIHGILYAIKAITNPKDEIIIQPPVYHRFHEVIERAGCTVVNNPLIYKDNKYFMDFEDLKKKITSKTKVLILCSPHNPVGRVWTKEELQKLIDICLEQNIVIISDEIHKDLIFKDNQHNVLSTVDERIKEKCIITEAPTKTFNLAGFQVSNLIICNKTIREKVQKVLDDNFINKPNIFATSVLEAAYNEGEGYLGELNSYIEKNKEYAVEYFKKYIPHIKVVETEGTYLLWLNCSKLGFNGEELNRFFIDKCKLILNKGSMFGIEGESFVRMNIACRRSLLKIALENIKNAIK</sequence>
<dbReference type="Gene3D" id="3.40.640.10">
    <property type="entry name" value="Type I PLP-dependent aspartate aminotransferase-like (Major domain)"/>
    <property type="match status" value="1"/>
</dbReference>
<keyword evidence="4 7" id="KW-0456">Lyase</keyword>
<evidence type="ECO:0000256" key="4">
    <source>
        <dbReference type="ARBA" id="ARBA00023239"/>
    </source>
</evidence>
<proteinExistence type="inferred from homology"/>
<reference evidence="7 8" key="1">
    <citation type="submission" date="2023-07" db="EMBL/GenBank/DDBJ databases">
        <title>Genomic Encyclopedia of Type Strains, Phase IV (KMG-IV): sequencing the most valuable type-strain genomes for metagenomic binning, comparative biology and taxonomic classification.</title>
        <authorList>
            <person name="Goeker M."/>
        </authorList>
    </citation>
    <scope>NUCLEOTIDE SEQUENCE [LARGE SCALE GENOMIC DNA]</scope>
    <source>
        <strain evidence="7 8">DSM 1400</strain>
    </source>
</reference>
<dbReference type="InterPro" id="IPR004839">
    <property type="entry name" value="Aminotransferase_I/II_large"/>
</dbReference>
<organism evidence="7 8">
    <name type="scientific">Hathewaya limosa</name>
    <name type="common">Clostridium limosum</name>
    <dbReference type="NCBI Taxonomy" id="1536"/>
    <lineage>
        <taxon>Bacteria</taxon>
        <taxon>Bacillati</taxon>
        <taxon>Bacillota</taxon>
        <taxon>Clostridia</taxon>
        <taxon>Eubacteriales</taxon>
        <taxon>Clostridiaceae</taxon>
        <taxon>Hathewaya</taxon>
    </lineage>
</organism>
<evidence type="ECO:0000313" key="8">
    <source>
        <dbReference type="Proteomes" id="UP001224418"/>
    </source>
</evidence>
<dbReference type="CDD" id="cd00609">
    <property type="entry name" value="AAT_like"/>
    <property type="match status" value="1"/>
</dbReference>
<dbReference type="PANTHER" id="PTHR43525:SF1">
    <property type="entry name" value="PROTEIN MALY"/>
    <property type="match status" value="1"/>
</dbReference>
<evidence type="ECO:0000256" key="3">
    <source>
        <dbReference type="ARBA" id="ARBA00022898"/>
    </source>
</evidence>
<dbReference type="GO" id="GO:0047804">
    <property type="term" value="F:cysteine-S-conjugate beta-lyase activity"/>
    <property type="evidence" value="ECO:0007669"/>
    <property type="project" value="UniProtKB-EC"/>
</dbReference>
<keyword evidence="8" id="KW-1185">Reference proteome</keyword>
<comment type="caution">
    <text evidence="7">The sequence shown here is derived from an EMBL/GenBank/DDBJ whole genome shotgun (WGS) entry which is preliminary data.</text>
</comment>
<gene>
    <name evidence="7" type="ORF">QOZ93_000254</name>
</gene>
<feature type="domain" description="Aminotransferase class I/classII large" evidence="6">
    <location>
        <begin position="52"/>
        <end position="379"/>
    </location>
</feature>
<dbReference type="RefSeq" id="WP_307354807.1">
    <property type="nucleotide sequence ID" value="NZ_BAAACJ010000024.1"/>
</dbReference>